<evidence type="ECO:0000313" key="2">
    <source>
        <dbReference type="Proteomes" id="UP000192997"/>
    </source>
</evidence>
<keyword evidence="1" id="KW-0540">Nuclease</keyword>
<dbReference type="AlphaFoldDB" id="A0A1X4GBP5"/>
<dbReference type="Proteomes" id="UP000192997">
    <property type="component" value="Unassembled WGS sequence"/>
</dbReference>
<keyword evidence="1" id="KW-0255">Endonuclease</keyword>
<gene>
    <name evidence="1" type="ORF">B7O87_02265</name>
</gene>
<dbReference type="GO" id="GO:0009036">
    <property type="term" value="F:type II site-specific deoxyribonuclease activity"/>
    <property type="evidence" value="ECO:0007669"/>
    <property type="project" value="InterPro"/>
</dbReference>
<dbReference type="Pfam" id="PF09519">
    <property type="entry name" value="RE_HindVP"/>
    <property type="match status" value="1"/>
</dbReference>
<dbReference type="RefSeq" id="WP_085727005.1">
    <property type="nucleotide sequence ID" value="NZ_NBYN01000009.1"/>
</dbReference>
<dbReference type="GO" id="GO:0009307">
    <property type="term" value="P:DNA restriction-modification system"/>
    <property type="evidence" value="ECO:0007669"/>
    <property type="project" value="InterPro"/>
</dbReference>
<dbReference type="GO" id="GO:0003677">
    <property type="term" value="F:DNA binding"/>
    <property type="evidence" value="ECO:0007669"/>
    <property type="project" value="InterPro"/>
</dbReference>
<sequence length="362" mass="41343">MTNKEKTKPALYGITHSNRDFRQAEAWGKNQFNSSFPVGLTNFMASKGLKNVYLCVDKEKRVNHKTISSELLYGINPMSDDIFFSFESPCTRYQQFIIGSLPRVDLVTQSRSSGQCLRPIEVKLTALPDNSTCSLTEEYYGCELVVRPNTILYLACSVAANFKNNQKGVAEFIGNNFDNINDWKNGETVFLYVKEMILAIDKIVTSLIDKQEPLLMQTIWKTNGKSPKLNNNCLDVFVWSNLAFTRLFIDAARDEISGGSNRITRQVRTSIWLFKMLYDFAKHGQINYDKIIDELSYDTQNDKAFAVSGKVTHRYMSCSELTKPRIEKREIKKIILGGGQNFLSPERRFDAIIYNSPKLFGQ</sequence>
<dbReference type="EMBL" id="NBYN01000009">
    <property type="protein sequence ID" value="OSO94625.1"/>
    <property type="molecule type" value="Genomic_DNA"/>
</dbReference>
<evidence type="ECO:0000313" key="1">
    <source>
        <dbReference type="EMBL" id="OSO94625.1"/>
    </source>
</evidence>
<name>A0A1X4GBP5_9CYAN</name>
<organism evidence="1 2">
    <name type="scientific">Cylindrospermopsis raciborskii CENA303</name>
    <dbReference type="NCBI Taxonomy" id="1170769"/>
    <lineage>
        <taxon>Bacteria</taxon>
        <taxon>Bacillati</taxon>
        <taxon>Cyanobacteriota</taxon>
        <taxon>Cyanophyceae</taxon>
        <taxon>Nostocales</taxon>
        <taxon>Aphanizomenonaceae</taxon>
        <taxon>Cylindrospermopsis</taxon>
    </lineage>
</organism>
<dbReference type="InterPro" id="IPR019044">
    <property type="entry name" value="Restrct_endonuc_II_HindVP"/>
</dbReference>
<reference evidence="2" key="1">
    <citation type="submission" date="2017-04" db="EMBL/GenBank/DDBJ databases">
        <authorList>
            <person name="Abreu V.A."/>
            <person name="Popin R.V."/>
            <person name="Rigonato J."/>
            <person name="Andreote A.P."/>
            <person name="Schaker P.C."/>
            <person name="Hoff-Risseti C."/>
            <person name="Alvarenga D.O."/>
            <person name="Varani A.M."/>
            <person name="Fiore M.F."/>
        </authorList>
    </citation>
    <scope>NUCLEOTIDE SEQUENCE [LARGE SCALE GENOMIC DNA]</scope>
    <source>
        <strain evidence="2">CENA303</strain>
    </source>
</reference>
<proteinExistence type="predicted"/>
<protein>
    <submittedName>
        <fullName evidence="1">Restriction endonuclease</fullName>
    </submittedName>
</protein>
<comment type="caution">
    <text evidence="1">The sequence shown here is derived from an EMBL/GenBank/DDBJ whole genome shotgun (WGS) entry which is preliminary data.</text>
</comment>
<keyword evidence="1" id="KW-0378">Hydrolase</keyword>
<accession>A0A1X4GBP5</accession>